<reference evidence="5" key="1">
    <citation type="submission" date="2019-09" db="EMBL/GenBank/DDBJ databases">
        <title>Draft genome information of white flower Hibiscus syriacus.</title>
        <authorList>
            <person name="Kim Y.-M."/>
        </authorList>
    </citation>
    <scope>NUCLEOTIDE SEQUENCE [LARGE SCALE GENOMIC DNA]</scope>
    <source>
        <strain evidence="5">YM2019G1</strain>
    </source>
</reference>
<comment type="similarity">
    <text evidence="1">Belongs to the zinc-containing alcohol dehydrogenase family.</text>
</comment>
<keyword evidence="3" id="KW-0862">Zinc</keyword>
<dbReference type="GO" id="GO:0016616">
    <property type="term" value="F:oxidoreductase activity, acting on the CH-OH group of donors, NAD or NADP as acceptor"/>
    <property type="evidence" value="ECO:0007669"/>
    <property type="project" value="InterPro"/>
</dbReference>
<dbReference type="Gene3D" id="3.90.180.10">
    <property type="entry name" value="Medium-chain alcohol dehydrogenases, catalytic domain"/>
    <property type="match status" value="1"/>
</dbReference>
<keyword evidence="6" id="KW-1185">Reference proteome</keyword>
<organism evidence="5 6">
    <name type="scientific">Hibiscus syriacus</name>
    <name type="common">Rose of Sharon</name>
    <dbReference type="NCBI Taxonomy" id="106335"/>
    <lineage>
        <taxon>Eukaryota</taxon>
        <taxon>Viridiplantae</taxon>
        <taxon>Streptophyta</taxon>
        <taxon>Embryophyta</taxon>
        <taxon>Tracheophyta</taxon>
        <taxon>Spermatophyta</taxon>
        <taxon>Magnoliopsida</taxon>
        <taxon>eudicotyledons</taxon>
        <taxon>Gunneridae</taxon>
        <taxon>Pentapetalae</taxon>
        <taxon>rosids</taxon>
        <taxon>malvids</taxon>
        <taxon>Malvales</taxon>
        <taxon>Malvaceae</taxon>
        <taxon>Malvoideae</taxon>
        <taxon>Hibiscus</taxon>
    </lineage>
</organism>
<dbReference type="SUPFAM" id="SSF50129">
    <property type="entry name" value="GroES-like"/>
    <property type="match status" value="1"/>
</dbReference>
<dbReference type="AlphaFoldDB" id="A0A6A2XNR7"/>
<accession>A0A6A2XNR7</accession>
<dbReference type="Proteomes" id="UP000436088">
    <property type="component" value="Unassembled WGS sequence"/>
</dbReference>
<name>A0A6A2XNR7_HIBSY</name>
<proteinExistence type="inferred from homology"/>
<dbReference type="InterPro" id="IPR011032">
    <property type="entry name" value="GroES-like_sf"/>
</dbReference>
<evidence type="ECO:0000313" key="6">
    <source>
        <dbReference type="Proteomes" id="UP000436088"/>
    </source>
</evidence>
<evidence type="ECO:0000256" key="1">
    <source>
        <dbReference type="ARBA" id="ARBA00008072"/>
    </source>
</evidence>
<protein>
    <submittedName>
        <fullName evidence="5">Mannitol dehydrogenase</fullName>
    </submittedName>
</protein>
<dbReference type="PANTHER" id="PTHR42683">
    <property type="entry name" value="ALDEHYDE REDUCTASE"/>
    <property type="match status" value="1"/>
</dbReference>
<sequence>MAKSPEEQRPKKAFGWAAKDSSGVLSPFKFSSRATGEKDVAFKVLYCGMRHSDIHMVKNEWSNSLYPFVPGFKVGDRVGVGCMVYSFRSCHNCKVDLENFCPKMVLTYSVKHYDGTTTYGGYSDYVVLR</sequence>
<evidence type="ECO:0000256" key="2">
    <source>
        <dbReference type="ARBA" id="ARBA00022723"/>
    </source>
</evidence>
<evidence type="ECO:0000313" key="5">
    <source>
        <dbReference type="EMBL" id="KAE8671500.1"/>
    </source>
</evidence>
<dbReference type="InterPro" id="IPR047109">
    <property type="entry name" value="CAD-like"/>
</dbReference>
<evidence type="ECO:0000256" key="4">
    <source>
        <dbReference type="ARBA" id="ARBA00023002"/>
    </source>
</evidence>
<dbReference type="EMBL" id="VEPZ02001468">
    <property type="protein sequence ID" value="KAE8671500.1"/>
    <property type="molecule type" value="Genomic_DNA"/>
</dbReference>
<dbReference type="GO" id="GO:0046872">
    <property type="term" value="F:metal ion binding"/>
    <property type="evidence" value="ECO:0007669"/>
    <property type="project" value="UniProtKB-KW"/>
</dbReference>
<keyword evidence="2" id="KW-0479">Metal-binding</keyword>
<comment type="caution">
    <text evidence="5">The sequence shown here is derived from an EMBL/GenBank/DDBJ whole genome shotgun (WGS) entry which is preliminary data.</text>
</comment>
<evidence type="ECO:0000256" key="3">
    <source>
        <dbReference type="ARBA" id="ARBA00022833"/>
    </source>
</evidence>
<gene>
    <name evidence="5" type="ORF">F3Y22_tig00111947pilonHSYRG00137</name>
</gene>
<keyword evidence="4" id="KW-0560">Oxidoreductase</keyword>